<dbReference type="GeneID" id="13444140"/>
<dbReference type="InterPro" id="IPR004854">
    <property type="entry name" value="Ufd1-like"/>
</dbReference>
<dbReference type="OrthoDB" id="422728at2759"/>
<accession>F0VCI4</accession>
<dbReference type="OMA" id="SDKFNPF"/>
<dbReference type="PANTHER" id="PTHR12555:SF13">
    <property type="entry name" value="UBIQUITIN RECOGNITION FACTOR IN ER-ASSOCIATED DEGRADATION PROTEIN 1"/>
    <property type="match status" value="1"/>
</dbReference>
<dbReference type="PANTHER" id="PTHR12555">
    <property type="entry name" value="UBIQUITIN FUSION DEGRADATON PROTEIN 1"/>
    <property type="match status" value="1"/>
</dbReference>
<feature type="region of interest" description="Disordered" evidence="1">
    <location>
        <begin position="104"/>
        <end position="125"/>
    </location>
</feature>
<keyword evidence="3" id="KW-1185">Reference proteome</keyword>
<proteinExistence type="predicted"/>
<evidence type="ECO:0000256" key="1">
    <source>
        <dbReference type="SAM" id="MobiDB-lite"/>
    </source>
</evidence>
<dbReference type="EMBL" id="FR823386">
    <property type="protein sequence ID" value="CBZ51673.1"/>
    <property type="molecule type" value="Genomic_DNA"/>
</dbReference>
<dbReference type="RefSeq" id="XP_003881706.1">
    <property type="nucleotide sequence ID" value="XM_003881657.1"/>
</dbReference>
<dbReference type="GO" id="GO:0036503">
    <property type="term" value="P:ERAD pathway"/>
    <property type="evidence" value="ECO:0007669"/>
    <property type="project" value="TreeGrafter"/>
</dbReference>
<dbReference type="VEuPathDB" id="ToxoDB:NCLIV_014670"/>
<evidence type="ECO:0000313" key="3">
    <source>
        <dbReference type="Proteomes" id="UP000007494"/>
    </source>
</evidence>
<dbReference type="AlphaFoldDB" id="F0VCI4"/>
<dbReference type="eggNOG" id="KOG1816">
    <property type="taxonomic scope" value="Eukaryota"/>
</dbReference>
<dbReference type="InParanoid" id="F0VCI4"/>
<feature type="compositionally biased region" description="Basic and acidic residues" evidence="1">
    <location>
        <begin position="115"/>
        <end position="125"/>
    </location>
</feature>
<gene>
    <name evidence="2" type="ORF">NCLIV_014670</name>
</gene>
<dbReference type="Proteomes" id="UP000007494">
    <property type="component" value="Chromosome V"/>
</dbReference>
<dbReference type="InterPro" id="IPR042299">
    <property type="entry name" value="Ufd1-like_Nn"/>
</dbReference>
<evidence type="ECO:0000313" key="2">
    <source>
        <dbReference type="EMBL" id="CBZ51673.1"/>
    </source>
</evidence>
<dbReference type="GO" id="GO:0006511">
    <property type="term" value="P:ubiquitin-dependent protein catabolic process"/>
    <property type="evidence" value="ECO:0007669"/>
    <property type="project" value="InterPro"/>
</dbReference>
<protein>
    <submittedName>
        <fullName evidence="2">YGR048Wp-like protein, related</fullName>
    </submittedName>
</protein>
<organism evidence="2 3">
    <name type="scientific">Neospora caninum (strain Liverpool)</name>
    <dbReference type="NCBI Taxonomy" id="572307"/>
    <lineage>
        <taxon>Eukaryota</taxon>
        <taxon>Sar</taxon>
        <taxon>Alveolata</taxon>
        <taxon>Apicomplexa</taxon>
        <taxon>Conoidasida</taxon>
        <taxon>Coccidia</taxon>
        <taxon>Eucoccidiorida</taxon>
        <taxon>Eimeriorina</taxon>
        <taxon>Sarcocystidae</taxon>
        <taxon>Neospora</taxon>
    </lineage>
</organism>
<sequence length="272" mass="30300">MEQQVEDMNILFRQQGSTDRVYLVLPLSEALNPPAGHFSHNHIMEGDKASFPREVLPLLLERQWDAPWHFLLEKVYGPFDAEALAERMQKLAAESLEAGTDEDEAAAVSNAKGCEGQKGREKKEMAAPRRVSVSVLDFAAPKNFIFLPLWAMKTLNLRPFSIVACKWERLPLAAHVTLQPASAAFLRAVKATNQDIQKVLEEEIRHYSSLTANTVIPVKIQGETFWLRVRDIQAEGSGAANSERAEHVCVQDSDVATTLLPAEDEAGKQKTE</sequence>
<dbReference type="GO" id="GO:0031593">
    <property type="term" value="F:polyubiquitin modification-dependent protein binding"/>
    <property type="evidence" value="ECO:0007669"/>
    <property type="project" value="TreeGrafter"/>
</dbReference>
<dbReference type="Gene3D" id="3.10.330.10">
    <property type="match status" value="1"/>
</dbReference>
<dbReference type="Gene3D" id="2.40.40.50">
    <property type="entry name" value="Ubiquitin fusion degradation protein UFD1, N-terminal domain"/>
    <property type="match status" value="1"/>
</dbReference>
<dbReference type="FunCoup" id="F0VCI4">
    <property type="interactions" value="37"/>
</dbReference>
<name>F0VCI4_NEOCL</name>
<dbReference type="GO" id="GO:0034098">
    <property type="term" value="C:VCP-NPL4-UFD1 AAA ATPase complex"/>
    <property type="evidence" value="ECO:0007669"/>
    <property type="project" value="TreeGrafter"/>
</dbReference>
<reference evidence="3" key="1">
    <citation type="journal article" date="2012" name="PLoS Pathog.">
        <title>Comparative genomics of the apicomplexan parasites Toxoplasma gondii and Neospora caninum: Coccidia differing in host range and transmission strategy.</title>
        <authorList>
            <person name="Reid A.J."/>
            <person name="Vermont S.J."/>
            <person name="Cotton J.A."/>
            <person name="Harris D."/>
            <person name="Hill-Cawthorne G.A."/>
            <person name="Konen-Waisman S."/>
            <person name="Latham S.M."/>
            <person name="Mourier T."/>
            <person name="Norton R."/>
            <person name="Quail M.A."/>
            <person name="Sanders M."/>
            <person name="Shanmugam D."/>
            <person name="Sohal A."/>
            <person name="Wasmuth J.D."/>
            <person name="Brunk B."/>
            <person name="Grigg M.E."/>
            <person name="Howard J.C."/>
            <person name="Parkinson J."/>
            <person name="Roos D.S."/>
            <person name="Trees A.J."/>
            <person name="Berriman M."/>
            <person name="Pain A."/>
            <person name="Wastling J.M."/>
        </authorList>
    </citation>
    <scope>NUCLEOTIDE SEQUENCE [LARGE SCALE GENOMIC DNA]</scope>
    <source>
        <strain evidence="3">Liverpool</strain>
    </source>
</reference>